<feature type="domain" description="Ribosomal RNA-processing protein 14 N-terminal" evidence="6">
    <location>
        <begin position="19"/>
        <end position="94"/>
    </location>
</feature>
<feature type="compositionally biased region" description="Basic residues" evidence="4">
    <location>
        <begin position="255"/>
        <end position="271"/>
    </location>
</feature>
<feature type="compositionally biased region" description="Acidic residues" evidence="4">
    <location>
        <begin position="144"/>
        <end position="169"/>
    </location>
</feature>
<proteinExistence type="inferred from homology"/>
<dbReference type="InterPro" id="IPR029190">
    <property type="entry name" value="Rrp14/SURF6_C"/>
</dbReference>
<evidence type="ECO:0000259" key="6">
    <source>
        <dbReference type="Pfam" id="PF15459"/>
    </source>
</evidence>
<dbReference type="InterPro" id="IPR029188">
    <property type="entry name" value="Rrp14_N"/>
</dbReference>
<feature type="compositionally biased region" description="Basic and acidic residues" evidence="4">
    <location>
        <begin position="272"/>
        <end position="286"/>
    </location>
</feature>
<comment type="caution">
    <text evidence="7">The sequence shown here is derived from an EMBL/GenBank/DDBJ whole genome shotgun (WGS) entry which is preliminary data.</text>
</comment>
<dbReference type="EMBL" id="BQKY01000007">
    <property type="protein sequence ID" value="GJN90734.1"/>
    <property type="molecule type" value="Genomic_DNA"/>
</dbReference>
<evidence type="ECO:0000256" key="2">
    <source>
        <dbReference type="ARBA" id="ARBA00005904"/>
    </source>
</evidence>
<evidence type="ECO:0000256" key="3">
    <source>
        <dbReference type="ARBA" id="ARBA00023242"/>
    </source>
</evidence>
<organism evidence="7 8">
    <name type="scientific">Rhodotorula paludigena</name>
    <dbReference type="NCBI Taxonomy" id="86838"/>
    <lineage>
        <taxon>Eukaryota</taxon>
        <taxon>Fungi</taxon>
        <taxon>Dikarya</taxon>
        <taxon>Basidiomycota</taxon>
        <taxon>Pucciniomycotina</taxon>
        <taxon>Microbotryomycetes</taxon>
        <taxon>Sporidiobolales</taxon>
        <taxon>Sporidiobolaceae</taxon>
        <taxon>Rhodotorula</taxon>
    </lineage>
</organism>
<feature type="compositionally biased region" description="Low complexity" evidence="4">
    <location>
        <begin position="125"/>
        <end position="137"/>
    </location>
</feature>
<feature type="compositionally biased region" description="Acidic residues" evidence="4">
    <location>
        <begin position="224"/>
        <end position="243"/>
    </location>
</feature>
<dbReference type="GO" id="GO:0003723">
    <property type="term" value="F:RNA binding"/>
    <property type="evidence" value="ECO:0007669"/>
    <property type="project" value="TreeGrafter"/>
</dbReference>
<feature type="compositionally biased region" description="Basic and acidic residues" evidence="4">
    <location>
        <begin position="456"/>
        <end position="472"/>
    </location>
</feature>
<feature type="region of interest" description="Disordered" evidence="4">
    <location>
        <begin position="427"/>
        <end position="524"/>
    </location>
</feature>
<dbReference type="GO" id="GO:0005730">
    <property type="term" value="C:nucleolus"/>
    <property type="evidence" value="ECO:0007669"/>
    <property type="project" value="TreeGrafter"/>
</dbReference>
<reference evidence="7 8" key="1">
    <citation type="submission" date="2021-12" db="EMBL/GenBank/DDBJ databases">
        <title>High titer production of polyol ester of fatty acids by Rhodotorula paludigena BS15 towards product separation-free biomass refinery.</title>
        <authorList>
            <person name="Mano J."/>
            <person name="Ono H."/>
            <person name="Tanaka T."/>
            <person name="Naito K."/>
            <person name="Sushida H."/>
            <person name="Ike M."/>
            <person name="Tokuyasu K."/>
            <person name="Kitaoka M."/>
        </authorList>
    </citation>
    <scope>NUCLEOTIDE SEQUENCE [LARGE SCALE GENOMIC DNA]</scope>
    <source>
        <strain evidence="7 8">BS15</strain>
    </source>
</reference>
<name>A0AAV5GLG3_9BASI</name>
<keyword evidence="8" id="KW-1185">Reference proteome</keyword>
<feature type="compositionally biased region" description="Low complexity" evidence="4">
    <location>
        <begin position="327"/>
        <end position="336"/>
    </location>
</feature>
<feature type="compositionally biased region" description="Basic and acidic residues" evidence="4">
    <location>
        <begin position="69"/>
        <end position="98"/>
    </location>
</feature>
<gene>
    <name evidence="7" type="ORF">Rhopal_003748-T1</name>
</gene>
<protein>
    <recommendedName>
        <fullName evidence="9">Ribosomal RNA-processing protein 14/surfeit locus protein 6 C-terminal domain-containing protein</fullName>
    </recommendedName>
</protein>
<evidence type="ECO:0000313" key="7">
    <source>
        <dbReference type="EMBL" id="GJN90734.1"/>
    </source>
</evidence>
<feature type="region of interest" description="Disordered" evidence="4">
    <location>
        <begin position="40"/>
        <end position="192"/>
    </location>
</feature>
<dbReference type="Proteomes" id="UP001342314">
    <property type="component" value="Unassembled WGS sequence"/>
</dbReference>
<dbReference type="GO" id="GO:0042274">
    <property type="term" value="P:ribosomal small subunit biogenesis"/>
    <property type="evidence" value="ECO:0007669"/>
    <property type="project" value="TreeGrafter"/>
</dbReference>
<dbReference type="Pfam" id="PF04935">
    <property type="entry name" value="SURF6"/>
    <property type="match status" value="1"/>
</dbReference>
<dbReference type="AlphaFoldDB" id="A0AAV5GLG3"/>
<evidence type="ECO:0000313" key="8">
    <source>
        <dbReference type="Proteomes" id="UP001342314"/>
    </source>
</evidence>
<feature type="compositionally biased region" description="Low complexity" evidence="4">
    <location>
        <begin position="210"/>
        <end position="223"/>
    </location>
</feature>
<feature type="compositionally biased region" description="Basic and acidic residues" evidence="4">
    <location>
        <begin position="427"/>
        <end position="449"/>
    </location>
</feature>
<dbReference type="GO" id="GO:0003677">
    <property type="term" value="F:DNA binding"/>
    <property type="evidence" value="ECO:0007669"/>
    <property type="project" value="TreeGrafter"/>
</dbReference>
<evidence type="ECO:0000259" key="5">
    <source>
        <dbReference type="Pfam" id="PF04935"/>
    </source>
</evidence>
<feature type="domain" description="Ribosomal RNA-processing protein 14/surfeit locus protein 6 C-terminal" evidence="5">
    <location>
        <begin position="250"/>
        <end position="490"/>
    </location>
</feature>
<evidence type="ECO:0000256" key="4">
    <source>
        <dbReference type="SAM" id="MobiDB-lite"/>
    </source>
</evidence>
<evidence type="ECO:0008006" key="9">
    <source>
        <dbReference type="Google" id="ProtNLM"/>
    </source>
</evidence>
<comment type="similarity">
    <text evidence="2">Belongs to the SURF6 family.</text>
</comment>
<dbReference type="Pfam" id="PF15459">
    <property type="entry name" value="RRP14"/>
    <property type="match status" value="1"/>
</dbReference>
<feature type="compositionally biased region" description="Basic and acidic residues" evidence="4">
    <location>
        <begin position="303"/>
        <end position="320"/>
    </location>
</feature>
<dbReference type="PANTHER" id="PTHR14369:SF0">
    <property type="entry name" value="SURFEIT LOCUS PROTEIN 6"/>
    <property type="match status" value="1"/>
</dbReference>
<keyword evidence="3" id="KW-0539">Nucleus</keyword>
<sequence>MAPASAQQSAKAPAELKASLEAHNASFDELLKHVPAKYYIRPDSDDEDDHPKVPQGKLTKAQKKALRKAKQDESVRAAKNEAKREARLARYDPDEPKTIAEIQAAKLSATAKGKKRAADSDDEGASSADDAASSDGEMNGASEGEWEDADSPNEEGFADSDDEDGDLLELDERGVLRKPLVNADDGAAPTITDLRAKLQRRIAEIQANKRGAAAPASRAVAAGSDDEDEEAGDDDAEEEDDEGTVTSKDDLLAERRRRAALRDNRRKKLKERRLQEKSDGAKKRATEPSNGRKGGGKANAQQDEERPRKKAKGDDMDDSHSLVPYDASAAASSSASTSNPNSIAFSNLDFTSQSERANIAGMAPKALKKLQAASGTLKKNRHALPKDANQALEILSKRKERLDALEPEQREKKEEKERWEKVLLKAEGEKVRDDETRLKKMAKRQEREKRKSAKAWNDRKATVEKTISDKVAKRNANLAARKQQAKDKKAGIKPKKQQGKKVSSSSGKARSKGRPGFEGKGRKK</sequence>
<evidence type="ECO:0000256" key="1">
    <source>
        <dbReference type="ARBA" id="ARBA00004123"/>
    </source>
</evidence>
<feature type="region of interest" description="Disordered" evidence="4">
    <location>
        <begin position="206"/>
        <end position="345"/>
    </location>
</feature>
<dbReference type="GO" id="GO:0042273">
    <property type="term" value="P:ribosomal large subunit biogenesis"/>
    <property type="evidence" value="ECO:0007669"/>
    <property type="project" value="TreeGrafter"/>
</dbReference>
<comment type="subcellular location">
    <subcellularLocation>
        <location evidence="1">Nucleus</location>
    </subcellularLocation>
</comment>
<feature type="compositionally biased region" description="Basic and acidic residues" evidence="4">
    <location>
        <begin position="515"/>
        <end position="524"/>
    </location>
</feature>
<dbReference type="PANTHER" id="PTHR14369">
    <property type="entry name" value="SURFEIT LOCUS PROTEIN 6"/>
    <property type="match status" value="1"/>
</dbReference>
<dbReference type="InterPro" id="IPR007019">
    <property type="entry name" value="SURF6"/>
</dbReference>
<accession>A0AAV5GLG3</accession>